<dbReference type="InterPro" id="IPR036938">
    <property type="entry name" value="PAP2/HPO_sf"/>
</dbReference>
<keyword evidence="1" id="KW-0472">Membrane</keyword>
<dbReference type="SMART" id="SM00014">
    <property type="entry name" value="acidPPc"/>
    <property type="match status" value="1"/>
</dbReference>
<dbReference type="PANTHER" id="PTHR14969:SF13">
    <property type="entry name" value="AT30094P"/>
    <property type="match status" value="1"/>
</dbReference>
<dbReference type="SUPFAM" id="SSF48317">
    <property type="entry name" value="Acid phosphatase/Vanadium-dependent haloperoxidase"/>
    <property type="match status" value="1"/>
</dbReference>
<dbReference type="RefSeq" id="WP_163916683.1">
    <property type="nucleotide sequence ID" value="NZ_JAAGWD010000010.1"/>
</dbReference>
<keyword evidence="1" id="KW-0812">Transmembrane</keyword>
<dbReference type="CDD" id="cd03392">
    <property type="entry name" value="PAP2_like_2"/>
    <property type="match status" value="1"/>
</dbReference>
<feature type="transmembrane region" description="Helical" evidence="1">
    <location>
        <begin position="169"/>
        <end position="190"/>
    </location>
</feature>
<evidence type="ECO:0000259" key="2">
    <source>
        <dbReference type="SMART" id="SM00014"/>
    </source>
</evidence>
<feature type="transmembrane region" description="Helical" evidence="1">
    <location>
        <begin position="202"/>
        <end position="223"/>
    </location>
</feature>
<accession>A0A6B3LRM5</accession>
<dbReference type="Gene3D" id="1.20.144.10">
    <property type="entry name" value="Phosphatidic acid phosphatase type 2/haloperoxidase"/>
    <property type="match status" value="1"/>
</dbReference>
<feature type="domain" description="Phosphatidic acid phosphatase type 2/haloperoxidase" evidence="2">
    <location>
        <begin position="130"/>
        <end position="244"/>
    </location>
</feature>
<sequence>MKKPLANYAEQFRTWFTTIPGVQHFRQRYPRIASFIGNRFDPGIFVGLPLSLLLLVGLVNIILLSELTESVMDAEWIVVADQKFTDLLYSMRSEWLSRCLYVITSLGEREAVFTVGGVATVFMFYYKRYWAIVAFWLAMAGVGLSVQFAKSFISRARPAGVAYYEVEHFSFPSGHATTAMALYGMLGYLLYRNIQNLLYRRLIVVGTIIFIVLVGFSRIYLGVHFLSDVLAGFLLGMLWMLVGISLEEVMLYRKKRREL</sequence>
<dbReference type="InterPro" id="IPR000326">
    <property type="entry name" value="PAP2/HPO"/>
</dbReference>
<organism evidence="3 4">
    <name type="scientific">Pontibacter burrus</name>
    <dbReference type="NCBI Taxonomy" id="2704466"/>
    <lineage>
        <taxon>Bacteria</taxon>
        <taxon>Pseudomonadati</taxon>
        <taxon>Bacteroidota</taxon>
        <taxon>Cytophagia</taxon>
        <taxon>Cytophagales</taxon>
        <taxon>Hymenobacteraceae</taxon>
        <taxon>Pontibacter</taxon>
    </lineage>
</organism>
<evidence type="ECO:0000313" key="3">
    <source>
        <dbReference type="EMBL" id="NEM99479.1"/>
    </source>
</evidence>
<evidence type="ECO:0000313" key="4">
    <source>
        <dbReference type="Proteomes" id="UP000474777"/>
    </source>
</evidence>
<comment type="caution">
    <text evidence="3">The sequence shown here is derived from an EMBL/GenBank/DDBJ whole genome shotgun (WGS) entry which is preliminary data.</text>
</comment>
<gene>
    <name evidence="3" type="ORF">GXP69_17415</name>
</gene>
<feature type="transmembrane region" description="Helical" evidence="1">
    <location>
        <begin position="129"/>
        <end position="149"/>
    </location>
</feature>
<name>A0A6B3LRM5_9BACT</name>
<feature type="transmembrane region" description="Helical" evidence="1">
    <location>
        <begin position="229"/>
        <end position="252"/>
    </location>
</feature>
<dbReference type="Pfam" id="PF01569">
    <property type="entry name" value="PAP2"/>
    <property type="match status" value="1"/>
</dbReference>
<dbReference type="Proteomes" id="UP000474777">
    <property type="component" value="Unassembled WGS sequence"/>
</dbReference>
<protein>
    <submittedName>
        <fullName evidence="3">Phosphatase PAP2 family protein</fullName>
    </submittedName>
</protein>
<proteinExistence type="predicted"/>
<dbReference type="PANTHER" id="PTHR14969">
    <property type="entry name" value="SPHINGOSINE-1-PHOSPHATE PHOSPHOHYDROLASE"/>
    <property type="match status" value="1"/>
</dbReference>
<keyword evidence="1" id="KW-1133">Transmembrane helix</keyword>
<keyword evidence="4" id="KW-1185">Reference proteome</keyword>
<dbReference type="EMBL" id="JAAGWD010000010">
    <property type="protein sequence ID" value="NEM99479.1"/>
    <property type="molecule type" value="Genomic_DNA"/>
</dbReference>
<dbReference type="AlphaFoldDB" id="A0A6B3LRM5"/>
<feature type="transmembrane region" description="Helical" evidence="1">
    <location>
        <begin position="44"/>
        <end position="64"/>
    </location>
</feature>
<reference evidence="3 4" key="1">
    <citation type="submission" date="2020-02" db="EMBL/GenBank/DDBJ databases">
        <authorList>
            <person name="Kim M.K."/>
        </authorList>
    </citation>
    <scope>NUCLEOTIDE SEQUENCE [LARGE SCALE GENOMIC DNA]</scope>
    <source>
        <strain evidence="3 4">BT327</strain>
    </source>
</reference>
<evidence type="ECO:0000256" key="1">
    <source>
        <dbReference type="SAM" id="Phobius"/>
    </source>
</evidence>